<reference evidence="3" key="1">
    <citation type="submission" date="2022-12" db="EMBL/GenBank/DDBJ databases">
        <title>Draft genome assemblies for two species of Escallonia (Escalloniales).</title>
        <authorList>
            <person name="Chanderbali A."/>
            <person name="Dervinis C."/>
            <person name="Anghel I."/>
            <person name="Soltis D."/>
            <person name="Soltis P."/>
            <person name="Zapata F."/>
        </authorList>
    </citation>
    <scope>NUCLEOTIDE SEQUENCE</scope>
    <source>
        <strain evidence="3">UCBG64.0493</strain>
        <tissue evidence="3">Leaf</tissue>
    </source>
</reference>
<gene>
    <name evidence="3" type="ORF">RJ639_032378</name>
</gene>
<name>A0AA89B9H6_9ASTE</name>
<evidence type="ECO:0000259" key="2">
    <source>
        <dbReference type="Pfam" id="PF03732"/>
    </source>
</evidence>
<dbReference type="Pfam" id="PF03732">
    <property type="entry name" value="Retrotrans_gag"/>
    <property type="match status" value="1"/>
</dbReference>
<keyword evidence="4" id="KW-1185">Reference proteome</keyword>
<accession>A0AA89B9H6</accession>
<feature type="domain" description="Retrotransposon gag" evidence="2">
    <location>
        <begin position="49"/>
        <end position="123"/>
    </location>
</feature>
<feature type="compositionally biased region" description="Low complexity" evidence="1">
    <location>
        <begin position="152"/>
        <end position="161"/>
    </location>
</feature>
<evidence type="ECO:0000256" key="1">
    <source>
        <dbReference type="SAM" id="MobiDB-lite"/>
    </source>
</evidence>
<sequence>MLWKHRWRTYSRSDHHALDILKQFSLRLDALKENLEATDNAPNADKIEAGSCVMNMWEILKHELKSQFFLENTAFSARKALLECKHTGSVREYCQAFSALIVDISDMSTVDILFFFFFMEGLKPWARTELNKCRVNNLNDAFFDSIGHMQRGEQSGSQSRQPPTDEQLDT</sequence>
<proteinExistence type="predicted"/>
<protein>
    <recommendedName>
        <fullName evidence="2">Retrotransposon gag domain-containing protein</fullName>
    </recommendedName>
</protein>
<dbReference type="AlphaFoldDB" id="A0AA89B9H6"/>
<dbReference type="Proteomes" id="UP001188597">
    <property type="component" value="Unassembled WGS sequence"/>
</dbReference>
<feature type="region of interest" description="Disordered" evidence="1">
    <location>
        <begin position="151"/>
        <end position="170"/>
    </location>
</feature>
<dbReference type="EMBL" id="JAVXUP010000234">
    <property type="protein sequence ID" value="KAK3033405.1"/>
    <property type="molecule type" value="Genomic_DNA"/>
</dbReference>
<comment type="caution">
    <text evidence="3">The sequence shown here is derived from an EMBL/GenBank/DDBJ whole genome shotgun (WGS) entry which is preliminary data.</text>
</comment>
<organism evidence="3 4">
    <name type="scientific">Escallonia herrerae</name>
    <dbReference type="NCBI Taxonomy" id="1293975"/>
    <lineage>
        <taxon>Eukaryota</taxon>
        <taxon>Viridiplantae</taxon>
        <taxon>Streptophyta</taxon>
        <taxon>Embryophyta</taxon>
        <taxon>Tracheophyta</taxon>
        <taxon>Spermatophyta</taxon>
        <taxon>Magnoliopsida</taxon>
        <taxon>eudicotyledons</taxon>
        <taxon>Gunneridae</taxon>
        <taxon>Pentapetalae</taxon>
        <taxon>asterids</taxon>
        <taxon>campanulids</taxon>
        <taxon>Escalloniales</taxon>
        <taxon>Escalloniaceae</taxon>
        <taxon>Escallonia</taxon>
    </lineage>
</organism>
<evidence type="ECO:0000313" key="3">
    <source>
        <dbReference type="EMBL" id="KAK3033405.1"/>
    </source>
</evidence>
<dbReference type="InterPro" id="IPR005162">
    <property type="entry name" value="Retrotrans_gag_dom"/>
</dbReference>
<evidence type="ECO:0000313" key="4">
    <source>
        <dbReference type="Proteomes" id="UP001188597"/>
    </source>
</evidence>